<organism evidence="2 3">
    <name type="scientific">Chitinimonas taiwanensis DSM 18899</name>
    <dbReference type="NCBI Taxonomy" id="1121279"/>
    <lineage>
        <taxon>Bacteria</taxon>
        <taxon>Pseudomonadati</taxon>
        <taxon>Pseudomonadota</taxon>
        <taxon>Betaproteobacteria</taxon>
        <taxon>Neisseriales</taxon>
        <taxon>Chitinibacteraceae</taxon>
        <taxon>Chitinimonas</taxon>
    </lineage>
</organism>
<keyword evidence="3" id="KW-1185">Reference proteome</keyword>
<dbReference type="EMBL" id="FPKR01000005">
    <property type="protein sequence ID" value="SFZ75470.1"/>
    <property type="molecule type" value="Genomic_DNA"/>
</dbReference>
<proteinExistence type="predicted"/>
<name>A0A1K2HFD5_9NEIS</name>
<dbReference type="AlphaFoldDB" id="A0A1K2HFD5"/>
<reference evidence="2 3" key="1">
    <citation type="submission" date="2016-11" db="EMBL/GenBank/DDBJ databases">
        <authorList>
            <person name="Jaros S."/>
            <person name="Januszkiewicz K."/>
            <person name="Wedrychowicz H."/>
        </authorList>
    </citation>
    <scope>NUCLEOTIDE SEQUENCE [LARGE SCALE GENOMIC DNA]</scope>
    <source>
        <strain evidence="2 3">DSM 18899</strain>
    </source>
</reference>
<dbReference type="Proteomes" id="UP000186513">
    <property type="component" value="Unassembled WGS sequence"/>
</dbReference>
<dbReference type="OrthoDB" id="5622860at2"/>
<dbReference type="RefSeq" id="WP_072428125.1">
    <property type="nucleotide sequence ID" value="NZ_FPKR01000005.1"/>
</dbReference>
<keyword evidence="1" id="KW-0732">Signal</keyword>
<evidence type="ECO:0000256" key="1">
    <source>
        <dbReference type="SAM" id="SignalP"/>
    </source>
</evidence>
<evidence type="ECO:0000313" key="3">
    <source>
        <dbReference type="Proteomes" id="UP000186513"/>
    </source>
</evidence>
<feature type="chain" id="PRO_5013109060" evidence="1">
    <location>
        <begin position="24"/>
        <end position="320"/>
    </location>
</feature>
<gene>
    <name evidence="2" type="ORF">SAMN02745887_01613</name>
</gene>
<feature type="signal peptide" evidence="1">
    <location>
        <begin position="1"/>
        <end position="23"/>
    </location>
</feature>
<sequence length="320" mass="33048">MNYAVRSSILAISAALATLPALALDLNANIEFDTNYVSTEKGNTAYVGAPARGATQNGRVELNALAKGINGDGFVAAKASFLAKRDSDVADDDLWVQFGTSTADLKLGRFEAADLFPLGRDTIVPFAGFDAYRAHLLRGRTGADVLQAALTVNASEAVSFELGLVERSADAGTAQVTKGLRPVVTVKFGDFSVRAGVEALKFESFNGGNTESVNRTGAALTGSYYLSNGSLNLNVAQGKNAADDKTTTVGLTGVIGALGGGVISGKAGDAKVNTVYVTYALPLMGVKNATITPALAFSQGSGSNTAEDVTALRVRINYGF</sequence>
<protein>
    <submittedName>
        <fullName evidence="2">Porin-like glycoporin RafY</fullName>
    </submittedName>
</protein>
<evidence type="ECO:0000313" key="2">
    <source>
        <dbReference type="EMBL" id="SFZ75470.1"/>
    </source>
</evidence>
<accession>A0A1K2HFD5</accession>